<sequence>MANSTVNGPVSRAETLARCQHWVDSGVTYTQTGTWAPDPQGKAYRRDCSGLVSMAWHLGSSLNTWGFEDFSAKQYLPSLHDLRPGDALLKEGHIELFARWVDPDRHTKGAFVYSFNTTGETVQNPAKKTNKGHLGRNSWDDLNTYRPIRYKRIQDTGAAAPAGGGLLREPDGAISLVVGGAPFHLSPDEYAALGSPPFDSVPAGTFERMPSLIADGTLIRTDDGAIHIVAGGARFHLTPADYETLGRPPFVRVPGRLVAGLDTAPVDDTFLRDIVDGAIWQVTGGTRYHLDAGEFAALGSPPFTTVPRAFVDTVAAGVPVEPAFLREVGSGAIHQVVGGRPYHLDPAEYAGLGSPRFSNVPAGRIAGLPNVPADGTYLRDLTDGAVWVIVGGAKYHLSPQEFGTELEGPPFTNVPTGFLTGIDRTLPSTGFMRSPGDATVWQVVNGAGHPLSDAEWAQLDRPEPTTVPAGLIARLGTVPDDGSLLRDVTNGAVHQVVGRARRHLSADEYAELGEPPFVDVPPGFLAKITDTTPQGALFLRDGTGTVHRVVNGAKFALDAADLSALGGPPSIRVPAATLELFGTVPADGSLLRDVADGAVWQVLDGKKRHLSPEEFGALAEHGCADVTARLLDAVP</sequence>
<reference evidence="1" key="1">
    <citation type="submission" date="2021-01" db="EMBL/GenBank/DDBJ databases">
        <title>Whole genome shotgun sequence of Virgisporangium aliadipatigenens NBRC 105644.</title>
        <authorList>
            <person name="Komaki H."/>
            <person name="Tamura T."/>
        </authorList>
    </citation>
    <scope>NUCLEOTIDE SEQUENCE</scope>
    <source>
        <strain evidence="1">NBRC 105644</strain>
    </source>
</reference>
<gene>
    <name evidence="1" type="ORF">Val02_29570</name>
</gene>
<protein>
    <recommendedName>
        <fullName evidence="3">NlpC/P60 domain-containing protein</fullName>
    </recommendedName>
</protein>
<dbReference type="AlphaFoldDB" id="A0A8J3YLH7"/>
<evidence type="ECO:0000313" key="1">
    <source>
        <dbReference type="EMBL" id="GIJ46071.1"/>
    </source>
</evidence>
<proteinExistence type="predicted"/>
<evidence type="ECO:0000313" key="2">
    <source>
        <dbReference type="Proteomes" id="UP000619260"/>
    </source>
</evidence>
<comment type="caution">
    <text evidence="1">The sequence shown here is derived from an EMBL/GenBank/DDBJ whole genome shotgun (WGS) entry which is preliminary data.</text>
</comment>
<evidence type="ECO:0008006" key="3">
    <source>
        <dbReference type="Google" id="ProtNLM"/>
    </source>
</evidence>
<dbReference type="Proteomes" id="UP000619260">
    <property type="component" value="Unassembled WGS sequence"/>
</dbReference>
<dbReference type="EMBL" id="BOPF01000009">
    <property type="protein sequence ID" value="GIJ46071.1"/>
    <property type="molecule type" value="Genomic_DNA"/>
</dbReference>
<dbReference type="RefSeq" id="WP_203899606.1">
    <property type="nucleotide sequence ID" value="NZ_BOPF01000009.1"/>
</dbReference>
<organism evidence="1 2">
    <name type="scientific">Virgisporangium aliadipatigenens</name>
    <dbReference type="NCBI Taxonomy" id="741659"/>
    <lineage>
        <taxon>Bacteria</taxon>
        <taxon>Bacillati</taxon>
        <taxon>Actinomycetota</taxon>
        <taxon>Actinomycetes</taxon>
        <taxon>Micromonosporales</taxon>
        <taxon>Micromonosporaceae</taxon>
        <taxon>Virgisporangium</taxon>
    </lineage>
</organism>
<name>A0A8J3YLH7_9ACTN</name>
<accession>A0A8J3YLH7</accession>
<keyword evidence="2" id="KW-1185">Reference proteome</keyword>